<keyword evidence="8" id="KW-1185">Reference proteome</keyword>
<sequence>MDALTLTRELIRLNTALDGEAAAAALIARRLEASGTATTVLEWRSGRHQLIARHGGDLDGTNRPVILTGHLDTVAVDTGSWTADPWGADVTDGWVYGRGSSDMKAGVAALTVAFITHASRPHRCRGVHLLLTAAEETGCEGARQLADAMPADPWAVIVAEPTANRLVLGHKGALWLRLSAHGRAAHGSRPELGDNAALRLARAVQDVVAADIWPTHPQLGASTVNVGTFHAGQQVNLVPHHAEAGLDIRSVPGVQHAALARAVGTAAGAHVDVTPMLDLAPVLTDPAHPAAESMRAVLRELGLTDDPLPGATYFTDAAVLGGPALILGPGEPEQAHVTDERCRVENIYAACDVYTSLLDKACAQH</sequence>
<keyword evidence="3" id="KW-0479">Metal-binding</keyword>
<name>A0A7K3M748_9ACTN</name>
<dbReference type="Proteomes" id="UP000460435">
    <property type="component" value="Unassembled WGS sequence"/>
</dbReference>
<evidence type="ECO:0000259" key="6">
    <source>
        <dbReference type="Pfam" id="PF07687"/>
    </source>
</evidence>
<reference evidence="7 8" key="1">
    <citation type="submission" date="2019-11" db="EMBL/GenBank/DDBJ databases">
        <authorList>
            <person name="Li X.-J."/>
            <person name="Feng X.-M."/>
        </authorList>
    </citation>
    <scope>NUCLEOTIDE SEQUENCE [LARGE SCALE GENOMIC DNA]</scope>
    <source>
        <strain evidence="7 8">XMNu-373</strain>
    </source>
</reference>
<evidence type="ECO:0000256" key="3">
    <source>
        <dbReference type="ARBA" id="ARBA00022723"/>
    </source>
</evidence>
<dbReference type="SUPFAM" id="SSF53187">
    <property type="entry name" value="Zn-dependent exopeptidases"/>
    <property type="match status" value="1"/>
</dbReference>
<dbReference type="InterPro" id="IPR036264">
    <property type="entry name" value="Bact_exopeptidase_dim_dom"/>
</dbReference>
<dbReference type="AlphaFoldDB" id="A0A7K3M748"/>
<dbReference type="InterPro" id="IPR050072">
    <property type="entry name" value="Peptidase_M20A"/>
</dbReference>
<dbReference type="EMBL" id="WLZY01000006">
    <property type="protein sequence ID" value="NDL59094.1"/>
    <property type="molecule type" value="Genomic_DNA"/>
</dbReference>
<dbReference type="PANTHER" id="PTHR43808:SF8">
    <property type="entry name" value="PEPTIDASE M20 DIMERISATION DOMAIN-CONTAINING PROTEIN"/>
    <property type="match status" value="1"/>
</dbReference>
<dbReference type="Pfam" id="PF07687">
    <property type="entry name" value="M20_dimer"/>
    <property type="match status" value="1"/>
</dbReference>
<dbReference type="Pfam" id="PF01546">
    <property type="entry name" value="Peptidase_M20"/>
    <property type="match status" value="1"/>
</dbReference>
<evidence type="ECO:0000256" key="1">
    <source>
        <dbReference type="ARBA" id="ARBA00001947"/>
    </source>
</evidence>
<dbReference type="GO" id="GO:0046872">
    <property type="term" value="F:metal ion binding"/>
    <property type="evidence" value="ECO:0007669"/>
    <property type="project" value="UniProtKB-KW"/>
</dbReference>
<protein>
    <submittedName>
        <fullName evidence="7">M20/M25/M40 family metallo-hydrolase</fullName>
    </submittedName>
</protein>
<dbReference type="Gene3D" id="3.30.70.360">
    <property type="match status" value="1"/>
</dbReference>
<comment type="cofactor">
    <cofactor evidence="1">
        <name>Zn(2+)</name>
        <dbReference type="ChEBI" id="CHEBI:29105"/>
    </cofactor>
</comment>
<dbReference type="InterPro" id="IPR002933">
    <property type="entry name" value="Peptidase_M20"/>
</dbReference>
<accession>A0A7K3M748</accession>
<feature type="domain" description="Peptidase M20 dimerisation" evidence="6">
    <location>
        <begin position="169"/>
        <end position="267"/>
    </location>
</feature>
<dbReference type="GO" id="GO:0016787">
    <property type="term" value="F:hydrolase activity"/>
    <property type="evidence" value="ECO:0007669"/>
    <property type="project" value="UniProtKB-KW"/>
</dbReference>
<gene>
    <name evidence="7" type="ORF">F7O44_18665</name>
</gene>
<comment type="caution">
    <text evidence="7">The sequence shown here is derived from an EMBL/GenBank/DDBJ whole genome shotgun (WGS) entry which is preliminary data.</text>
</comment>
<keyword evidence="5" id="KW-0862">Zinc</keyword>
<dbReference type="RefSeq" id="WP_162451772.1">
    <property type="nucleotide sequence ID" value="NZ_WLZY01000006.1"/>
</dbReference>
<dbReference type="Gene3D" id="3.40.630.10">
    <property type="entry name" value="Zn peptidases"/>
    <property type="match status" value="1"/>
</dbReference>
<dbReference type="CDD" id="cd08659">
    <property type="entry name" value="M20_ArgE_DapE-like"/>
    <property type="match status" value="1"/>
</dbReference>
<evidence type="ECO:0000256" key="2">
    <source>
        <dbReference type="ARBA" id="ARBA00006247"/>
    </source>
</evidence>
<dbReference type="SUPFAM" id="SSF55031">
    <property type="entry name" value="Bacterial exopeptidase dimerisation domain"/>
    <property type="match status" value="1"/>
</dbReference>
<keyword evidence="4 7" id="KW-0378">Hydrolase</keyword>
<evidence type="ECO:0000313" key="8">
    <source>
        <dbReference type="Proteomes" id="UP000460435"/>
    </source>
</evidence>
<evidence type="ECO:0000256" key="4">
    <source>
        <dbReference type="ARBA" id="ARBA00022801"/>
    </source>
</evidence>
<dbReference type="InterPro" id="IPR011650">
    <property type="entry name" value="Peptidase_M20_dimer"/>
</dbReference>
<proteinExistence type="inferred from homology"/>
<evidence type="ECO:0000313" key="7">
    <source>
        <dbReference type="EMBL" id="NDL59094.1"/>
    </source>
</evidence>
<dbReference type="PANTHER" id="PTHR43808">
    <property type="entry name" value="ACETYLORNITHINE DEACETYLASE"/>
    <property type="match status" value="1"/>
</dbReference>
<evidence type="ECO:0000256" key="5">
    <source>
        <dbReference type="ARBA" id="ARBA00022833"/>
    </source>
</evidence>
<organism evidence="7 8">
    <name type="scientific">Phytoactinopolyspora mesophila</name>
    <dbReference type="NCBI Taxonomy" id="2650750"/>
    <lineage>
        <taxon>Bacteria</taxon>
        <taxon>Bacillati</taxon>
        <taxon>Actinomycetota</taxon>
        <taxon>Actinomycetes</taxon>
        <taxon>Jiangellales</taxon>
        <taxon>Jiangellaceae</taxon>
        <taxon>Phytoactinopolyspora</taxon>
    </lineage>
</organism>
<comment type="similarity">
    <text evidence="2">Belongs to the peptidase M20A family.</text>
</comment>